<reference evidence="1 2" key="1">
    <citation type="journal article" date="2022" name="Plant J.">
        <title>Chromosome-level genome of Camellia lanceoleosa provides a valuable resource for understanding genome evolution and self-incompatibility.</title>
        <authorList>
            <person name="Gong W."/>
            <person name="Xiao S."/>
            <person name="Wang L."/>
            <person name="Liao Z."/>
            <person name="Chang Y."/>
            <person name="Mo W."/>
            <person name="Hu G."/>
            <person name="Li W."/>
            <person name="Zhao G."/>
            <person name="Zhu H."/>
            <person name="Hu X."/>
            <person name="Ji K."/>
            <person name="Xiang X."/>
            <person name="Song Q."/>
            <person name="Yuan D."/>
            <person name="Jin S."/>
            <person name="Zhang L."/>
        </authorList>
    </citation>
    <scope>NUCLEOTIDE SEQUENCE [LARGE SCALE GENOMIC DNA]</scope>
    <source>
        <strain evidence="1">SQ_2022a</strain>
    </source>
</reference>
<gene>
    <name evidence="1" type="ORF">LOK49_LG02G01718</name>
</gene>
<protein>
    <submittedName>
        <fullName evidence="1">Aspartic proteinase A1</fullName>
    </submittedName>
</protein>
<accession>A0ACC0IKQ2</accession>
<keyword evidence="2" id="KW-1185">Reference proteome</keyword>
<organism evidence="1 2">
    <name type="scientific">Camellia lanceoleosa</name>
    <dbReference type="NCBI Taxonomy" id="1840588"/>
    <lineage>
        <taxon>Eukaryota</taxon>
        <taxon>Viridiplantae</taxon>
        <taxon>Streptophyta</taxon>
        <taxon>Embryophyta</taxon>
        <taxon>Tracheophyta</taxon>
        <taxon>Spermatophyta</taxon>
        <taxon>Magnoliopsida</taxon>
        <taxon>eudicotyledons</taxon>
        <taxon>Gunneridae</taxon>
        <taxon>Pentapetalae</taxon>
        <taxon>asterids</taxon>
        <taxon>Ericales</taxon>
        <taxon>Theaceae</taxon>
        <taxon>Camellia</taxon>
    </lineage>
</organism>
<evidence type="ECO:0000313" key="2">
    <source>
        <dbReference type="Proteomes" id="UP001060215"/>
    </source>
</evidence>
<comment type="caution">
    <text evidence="1">The sequence shown here is derived from an EMBL/GenBank/DDBJ whole genome shotgun (WGS) entry which is preliminary data.</text>
</comment>
<name>A0ACC0IKQ2_9ERIC</name>
<evidence type="ECO:0000313" key="1">
    <source>
        <dbReference type="EMBL" id="KAI8025648.1"/>
    </source>
</evidence>
<sequence>MAFKKFLQPSAMQGNLLKFTMARGAISGFFSVDNVRVGDLLVKDQFDGILGLGFREISAGDAVPVWYNMVEQGLVKEEVFSFWLNRNADEEEGGEIVFGGDDPNHYRGKHMNVSVTKKGFLDILSYHS</sequence>
<dbReference type="Proteomes" id="UP001060215">
    <property type="component" value="Chromosome 3"/>
</dbReference>
<dbReference type="EMBL" id="CM045760">
    <property type="protein sequence ID" value="KAI8025648.1"/>
    <property type="molecule type" value="Genomic_DNA"/>
</dbReference>
<proteinExistence type="predicted"/>